<accession>A0A1S1L7P0</accession>
<dbReference type="InterPro" id="IPR025442">
    <property type="entry name" value="DUF4185"/>
</dbReference>
<dbReference type="Pfam" id="PF13810">
    <property type="entry name" value="DUF4185"/>
    <property type="match status" value="1"/>
</dbReference>
<dbReference type="AlphaFoldDB" id="A0A1S1L7P0"/>
<organism evidence="2 3">
    <name type="scientific">Mycobacteroides franklinii</name>
    <dbReference type="NCBI Taxonomy" id="948102"/>
    <lineage>
        <taxon>Bacteria</taxon>
        <taxon>Bacillati</taxon>
        <taxon>Actinomycetota</taxon>
        <taxon>Actinomycetes</taxon>
        <taxon>Mycobacteriales</taxon>
        <taxon>Mycobacteriaceae</taxon>
        <taxon>Mycobacteroides</taxon>
    </lineage>
</organism>
<evidence type="ECO:0000313" key="2">
    <source>
        <dbReference type="EMBL" id="OHU22884.1"/>
    </source>
</evidence>
<protein>
    <recommendedName>
        <fullName evidence="1">DUF4185 domain-containing protein</fullName>
    </recommendedName>
</protein>
<feature type="domain" description="DUF4185" evidence="1">
    <location>
        <begin position="11"/>
        <end position="302"/>
    </location>
</feature>
<proteinExistence type="predicted"/>
<reference evidence="2 3" key="1">
    <citation type="submission" date="2016-10" db="EMBL/GenBank/DDBJ databases">
        <title>Evaluation of Human, Veterinary and Environmental Mycobacterium chelonae Isolates by Core Genome Phylogenomic Analysis, Targeted Gene Comparison, and Anti-microbial Susceptibility Patterns: A Tale of Mistaken Identities.</title>
        <authorList>
            <person name="Fogelson S.B."/>
            <person name="Camus A.C."/>
            <person name="Lorenz W."/>
            <person name="Vasireddy R."/>
            <person name="Vasireddy S."/>
            <person name="Smith T."/>
            <person name="Brown-Elliott B.A."/>
            <person name="Wallace R.J.Jr."/>
            <person name="Hasan N.A."/>
            <person name="Reischl U."/>
            <person name="Sanchez S."/>
        </authorList>
    </citation>
    <scope>NUCLEOTIDE SEQUENCE [LARGE SCALE GENOMIC DNA]</scope>
    <source>
        <strain evidence="2 3">1559</strain>
    </source>
</reference>
<dbReference type="Proteomes" id="UP000179616">
    <property type="component" value="Unassembled WGS sequence"/>
</dbReference>
<sequence length="308" mass="33267">MNLGPIAGTDSPTAALGAGATDLCEIAPSGQVALAGDTFAGNGAFQGAWSPSLGLHVRPGTLSDLIQFDRSFGGNGTLYADARPPQANSQLPAGTISVYGIDYALIANVNNLEPIDTRLVRIDPDNPHWPTVPGSLRGADWQDGNQTQISGYQAADGWVYIVADGFDRQRPVWLYRVPAEKFTDRNWWHAWGIGDDGDWKWDVAPTPLSDDRYGEISLREIDGKSVLSGFNADTGNIEVRVADDPTQVLNPDNSALTIVATQADVPQNYGGYIVPGSTLDRTVILVSQWNTDLNNPYNVQQFVVNLNR</sequence>
<evidence type="ECO:0000259" key="1">
    <source>
        <dbReference type="Pfam" id="PF13810"/>
    </source>
</evidence>
<dbReference type="STRING" id="948102.BKG76_17180"/>
<evidence type="ECO:0000313" key="3">
    <source>
        <dbReference type="Proteomes" id="UP000179616"/>
    </source>
</evidence>
<name>A0A1S1L7P0_9MYCO</name>
<comment type="caution">
    <text evidence="2">The sequence shown here is derived from an EMBL/GenBank/DDBJ whole genome shotgun (WGS) entry which is preliminary data.</text>
</comment>
<gene>
    <name evidence="2" type="ORF">BKG76_17180</name>
</gene>
<dbReference type="EMBL" id="MLIK01000019">
    <property type="protein sequence ID" value="OHU22884.1"/>
    <property type="molecule type" value="Genomic_DNA"/>
</dbReference>